<protein>
    <submittedName>
        <fullName evidence="4">Uncharacterized protein</fullName>
    </submittedName>
</protein>
<dbReference type="AlphaFoldDB" id="A0A6L2JZ80"/>
<proteinExistence type="predicted"/>
<dbReference type="GO" id="GO:0071944">
    <property type="term" value="C:cell periphery"/>
    <property type="evidence" value="ECO:0007669"/>
    <property type="project" value="TreeGrafter"/>
</dbReference>
<accession>A0A6L2JZ80</accession>
<keyword evidence="1 3" id="KW-0732">Signal</keyword>
<feature type="signal peptide" evidence="3">
    <location>
        <begin position="1"/>
        <end position="28"/>
    </location>
</feature>
<feature type="compositionally biased region" description="Basic and acidic residues" evidence="2">
    <location>
        <begin position="110"/>
        <end position="121"/>
    </location>
</feature>
<dbReference type="PANTHER" id="PTHR33470">
    <property type="entry name" value="OS01G0164075 PROTEIN"/>
    <property type="match status" value="1"/>
</dbReference>
<reference evidence="4" key="1">
    <citation type="journal article" date="2019" name="Sci. Rep.">
        <title>Draft genome of Tanacetum cinerariifolium, the natural source of mosquito coil.</title>
        <authorList>
            <person name="Yamashiro T."/>
            <person name="Shiraishi A."/>
            <person name="Satake H."/>
            <person name="Nakayama K."/>
        </authorList>
    </citation>
    <scope>NUCLEOTIDE SEQUENCE</scope>
</reference>
<dbReference type="Pfam" id="PF01190">
    <property type="entry name" value="Pollen_Ole_e_1"/>
    <property type="match status" value="1"/>
</dbReference>
<gene>
    <name evidence="4" type="ORF">Tci_014304</name>
</gene>
<name>A0A6L2JZ80_TANCI</name>
<sequence length="247" mass="27301">MEASTARFASASIVLLLSVIAMLASANADTGYGKSQLEAYVPSKPDTPKEHVTYEKTKPKVPTKPVVPKKEYVTYEKAKPKLPTKPVVPKEKHESYEKNYPKLPTKPVVPKKEHESYEKPNPKLPTKPCLSYLGATARVTCLAVRKNGYESAPFSFSSTPANKMGYFLAKIPTSKFIKDDIWEITECKAFLEYSPWTSCKNAEDTNGGIKGAPLVFSRHLDSNGFCLSSVGPFIFNPGQESLPKEGY</sequence>
<evidence type="ECO:0000256" key="3">
    <source>
        <dbReference type="SAM" id="SignalP"/>
    </source>
</evidence>
<feature type="chain" id="PRO_5027032335" evidence="3">
    <location>
        <begin position="29"/>
        <end position="247"/>
    </location>
</feature>
<organism evidence="4">
    <name type="scientific">Tanacetum cinerariifolium</name>
    <name type="common">Dalmatian daisy</name>
    <name type="synonym">Chrysanthemum cinerariifolium</name>
    <dbReference type="NCBI Taxonomy" id="118510"/>
    <lineage>
        <taxon>Eukaryota</taxon>
        <taxon>Viridiplantae</taxon>
        <taxon>Streptophyta</taxon>
        <taxon>Embryophyta</taxon>
        <taxon>Tracheophyta</taxon>
        <taxon>Spermatophyta</taxon>
        <taxon>Magnoliopsida</taxon>
        <taxon>eudicotyledons</taxon>
        <taxon>Gunneridae</taxon>
        <taxon>Pentapetalae</taxon>
        <taxon>asterids</taxon>
        <taxon>campanulids</taxon>
        <taxon>Asterales</taxon>
        <taxon>Asteraceae</taxon>
        <taxon>Asteroideae</taxon>
        <taxon>Anthemideae</taxon>
        <taxon>Anthemidinae</taxon>
        <taxon>Tanacetum</taxon>
    </lineage>
</organism>
<evidence type="ECO:0000313" key="4">
    <source>
        <dbReference type="EMBL" id="GEU42326.1"/>
    </source>
</evidence>
<dbReference type="EMBL" id="BKCJ010001555">
    <property type="protein sequence ID" value="GEU42326.1"/>
    <property type="molecule type" value="Genomic_DNA"/>
</dbReference>
<evidence type="ECO:0000256" key="2">
    <source>
        <dbReference type="SAM" id="MobiDB-lite"/>
    </source>
</evidence>
<dbReference type="PANTHER" id="PTHR33470:SF40">
    <property type="entry name" value="PROTEIN SEED AND ROOT HAIR PROTECTIVE PROTEIN"/>
    <property type="match status" value="1"/>
</dbReference>
<evidence type="ECO:0000256" key="1">
    <source>
        <dbReference type="ARBA" id="ARBA00022729"/>
    </source>
</evidence>
<feature type="region of interest" description="Disordered" evidence="2">
    <location>
        <begin position="83"/>
        <end position="121"/>
    </location>
</feature>
<comment type="caution">
    <text evidence="4">The sequence shown here is derived from an EMBL/GenBank/DDBJ whole genome shotgun (WGS) entry which is preliminary data.</text>
</comment>
<feature type="compositionally biased region" description="Basic and acidic residues" evidence="2">
    <location>
        <begin position="88"/>
        <end position="100"/>
    </location>
</feature>